<reference evidence="4" key="1">
    <citation type="submission" date="2021-02" db="EMBL/GenBank/DDBJ databases">
        <authorList>
            <person name="Nowell W R."/>
        </authorList>
    </citation>
    <scope>NUCLEOTIDE SEQUENCE</scope>
</reference>
<dbReference type="Gene3D" id="3.60.10.10">
    <property type="entry name" value="Endonuclease/exonuclease/phosphatase"/>
    <property type="match status" value="1"/>
</dbReference>
<dbReference type="InterPro" id="IPR036691">
    <property type="entry name" value="Endo/exonu/phosph_ase_sf"/>
</dbReference>
<protein>
    <recommendedName>
        <fullName evidence="1">Reverse transcriptase domain-containing protein</fullName>
    </recommendedName>
</protein>
<dbReference type="InterPro" id="IPR000477">
    <property type="entry name" value="RT_dom"/>
</dbReference>
<evidence type="ECO:0000313" key="5">
    <source>
        <dbReference type="Proteomes" id="UP000676336"/>
    </source>
</evidence>
<feature type="domain" description="Reverse transcriptase" evidence="1">
    <location>
        <begin position="212"/>
        <end position="305"/>
    </location>
</feature>
<dbReference type="Proteomes" id="UP000681967">
    <property type="component" value="Unassembled WGS sequence"/>
</dbReference>
<gene>
    <name evidence="3" type="ORF">BYL167_LOCUS11465</name>
    <name evidence="2" type="ORF">GIL414_LOCUS8804</name>
    <name evidence="4" type="ORF">SMN809_LOCUS9909</name>
</gene>
<dbReference type="EMBL" id="CAJOBI010003289">
    <property type="protein sequence ID" value="CAF3963179.1"/>
    <property type="molecule type" value="Genomic_DNA"/>
</dbReference>
<comment type="caution">
    <text evidence="4">The sequence shown here is derived from an EMBL/GenBank/DDBJ whole genome shotgun (WGS) entry which is preliminary data.</text>
</comment>
<dbReference type="AlphaFoldDB" id="A0A8S2MP04"/>
<evidence type="ECO:0000313" key="3">
    <source>
        <dbReference type="EMBL" id="CAF3959507.1"/>
    </source>
</evidence>
<proteinExistence type="predicted"/>
<dbReference type="EMBL" id="CAJOBH010003621">
    <property type="protein sequence ID" value="CAF3959507.1"/>
    <property type="molecule type" value="Genomic_DNA"/>
</dbReference>
<dbReference type="Proteomes" id="UP000676336">
    <property type="component" value="Unassembled WGS sequence"/>
</dbReference>
<evidence type="ECO:0000313" key="4">
    <source>
        <dbReference type="EMBL" id="CAF3963179.1"/>
    </source>
</evidence>
<accession>A0A8S2MP04</accession>
<sequence>MGSRKTNARGRQLQEVINEGYIDCIDDISTTFEKNDYEEKIDWILVSQPLYSLISNVEAHPIIGTISGHELLTFDIPIGIEPKPASPRISVNFDATNWPKFRNILNEQLMLWNKHRHITSSSDIEKYTTFITDGIRIATQEKRQKNQLQQAYLVTISKENVLGLNMAYGPQVSQQANKTKQGKADLFAEYFQNEVYVKAPDTLSFHQTAAIEIENTLSRSFNLNSDTRQGSPLSLLLYIICAADSMNGIPQHTEYGLFADNTALWTSSNTITSLSSKLQQSVDEFQSWCKSWKLKLQPTKTKLIYFTIHPQKSLRIHSRSIIIYDYPILPTANDQIWEKLQIMQNKAIHAALGLPIYTSVDYIHKLINILKIKEYAVTLLQSYTQTASSNNDQLLKTNLQEIANKL</sequence>
<dbReference type="Proteomes" id="UP000681720">
    <property type="component" value="Unassembled WGS sequence"/>
</dbReference>
<name>A0A8S2MP04_9BILA</name>
<evidence type="ECO:0000313" key="2">
    <source>
        <dbReference type="EMBL" id="CAF3945601.1"/>
    </source>
</evidence>
<evidence type="ECO:0000259" key="1">
    <source>
        <dbReference type="Pfam" id="PF00078"/>
    </source>
</evidence>
<organism evidence="4 5">
    <name type="scientific">Rotaria magnacalcarata</name>
    <dbReference type="NCBI Taxonomy" id="392030"/>
    <lineage>
        <taxon>Eukaryota</taxon>
        <taxon>Metazoa</taxon>
        <taxon>Spiralia</taxon>
        <taxon>Gnathifera</taxon>
        <taxon>Rotifera</taxon>
        <taxon>Eurotatoria</taxon>
        <taxon>Bdelloidea</taxon>
        <taxon>Philodinida</taxon>
        <taxon>Philodinidae</taxon>
        <taxon>Rotaria</taxon>
    </lineage>
</organism>
<dbReference type="Pfam" id="PF00078">
    <property type="entry name" value="RVT_1"/>
    <property type="match status" value="1"/>
</dbReference>
<dbReference type="EMBL" id="CAJOBJ010002908">
    <property type="protein sequence ID" value="CAF3945601.1"/>
    <property type="molecule type" value="Genomic_DNA"/>
</dbReference>